<feature type="transmembrane region" description="Helical" evidence="1">
    <location>
        <begin position="55"/>
        <end position="73"/>
    </location>
</feature>
<keyword evidence="1" id="KW-0472">Membrane</keyword>
<keyword evidence="1" id="KW-1133">Transmembrane helix</keyword>
<feature type="transmembrane region" description="Helical" evidence="1">
    <location>
        <begin position="26"/>
        <end position="49"/>
    </location>
</feature>
<dbReference type="InterPro" id="IPR031594">
    <property type="entry name" value="OFeT_1"/>
</dbReference>
<dbReference type="EMBL" id="AUZY01001590">
    <property type="protein sequence ID" value="EQD74468.1"/>
    <property type="molecule type" value="Genomic_DNA"/>
</dbReference>
<feature type="non-terminal residue" evidence="2">
    <location>
        <position position="145"/>
    </location>
</feature>
<organism evidence="2">
    <name type="scientific">mine drainage metagenome</name>
    <dbReference type="NCBI Taxonomy" id="410659"/>
    <lineage>
        <taxon>unclassified sequences</taxon>
        <taxon>metagenomes</taxon>
        <taxon>ecological metagenomes</taxon>
    </lineage>
</organism>
<evidence type="ECO:0000313" key="2">
    <source>
        <dbReference type="EMBL" id="EQD74468.1"/>
    </source>
</evidence>
<dbReference type="Pfam" id="PF16955">
    <property type="entry name" value="OFeT_1"/>
    <property type="match status" value="1"/>
</dbReference>
<evidence type="ECO:0008006" key="3">
    <source>
        <dbReference type="Google" id="ProtNLM"/>
    </source>
</evidence>
<name>T1C0T9_9ZZZZ</name>
<reference evidence="2" key="1">
    <citation type="submission" date="2013-08" db="EMBL/GenBank/DDBJ databases">
        <authorList>
            <person name="Mendez C."/>
            <person name="Richter M."/>
            <person name="Ferrer M."/>
            <person name="Sanchez J."/>
        </authorList>
    </citation>
    <scope>NUCLEOTIDE SEQUENCE</scope>
</reference>
<sequence>MGITLLEMSEATAVGIALFVESKKAAVFLAVILGVLVIFIPTAFIGKYITLLPIFYVRLISAFLLLYFGLRLIRSSRRSVKFSLGIKAPHKEEDEGHGDLMYTGFSVGAVEAFEAAIVLVALYPNGYLETITGLVVGSIFVLIAG</sequence>
<dbReference type="AlphaFoldDB" id="T1C0T9"/>
<keyword evidence="1" id="KW-0812">Transmembrane</keyword>
<gene>
    <name evidence="2" type="ORF">B1B_02649</name>
</gene>
<protein>
    <recommendedName>
        <fullName evidence="3">GDT1 family protein</fullName>
    </recommendedName>
</protein>
<accession>T1C0T9</accession>
<evidence type="ECO:0000256" key="1">
    <source>
        <dbReference type="SAM" id="Phobius"/>
    </source>
</evidence>
<reference evidence="2" key="2">
    <citation type="journal article" date="2014" name="ISME J.">
        <title>Microbial stratification in low pH oxic and suboxic macroscopic growths along an acid mine drainage.</title>
        <authorList>
            <person name="Mendez-Garcia C."/>
            <person name="Mesa V."/>
            <person name="Sprenger R.R."/>
            <person name="Richter M."/>
            <person name="Diez M.S."/>
            <person name="Solano J."/>
            <person name="Bargiela R."/>
            <person name="Golyshina O.V."/>
            <person name="Manteca A."/>
            <person name="Ramos J.L."/>
            <person name="Gallego J.R."/>
            <person name="Llorente I."/>
            <person name="Martins Dos Santos V.A."/>
            <person name="Jensen O.N."/>
            <person name="Pelaez A.I."/>
            <person name="Sanchez J."/>
            <person name="Ferrer M."/>
        </authorList>
    </citation>
    <scope>NUCLEOTIDE SEQUENCE</scope>
</reference>
<feature type="transmembrane region" description="Helical" evidence="1">
    <location>
        <begin position="127"/>
        <end position="144"/>
    </location>
</feature>
<comment type="caution">
    <text evidence="2">The sequence shown here is derived from an EMBL/GenBank/DDBJ whole genome shotgun (WGS) entry which is preliminary data.</text>
</comment>
<proteinExistence type="predicted"/>